<dbReference type="Pfam" id="PF18332">
    <property type="entry name" value="XRN1_D1"/>
    <property type="match status" value="1"/>
</dbReference>
<dbReference type="OrthoDB" id="372487at2759"/>
<dbReference type="GO" id="GO:0003723">
    <property type="term" value="F:RNA binding"/>
    <property type="evidence" value="ECO:0007669"/>
    <property type="project" value="TreeGrafter"/>
</dbReference>
<dbReference type="InterPro" id="IPR014722">
    <property type="entry name" value="Rib_uL2_dom2"/>
</dbReference>
<dbReference type="PANTHER" id="PTHR12341:SF7">
    <property type="entry name" value="5'-3' EXORIBONUCLEASE 1"/>
    <property type="match status" value="1"/>
</dbReference>
<reference evidence="7" key="3">
    <citation type="submission" date="2025-04" db="UniProtKB">
        <authorList>
            <consortium name="RefSeq"/>
        </authorList>
    </citation>
    <scope>IDENTIFICATION</scope>
    <source>
        <strain evidence="7">CBS 304.34</strain>
    </source>
</reference>
<dbReference type="Proteomes" id="UP000504636">
    <property type="component" value="Unplaced"/>
</dbReference>
<feature type="domain" description="Exoribonuclease Xrn1 D2/D3" evidence="4">
    <location>
        <begin position="201"/>
        <end position="424"/>
    </location>
</feature>
<protein>
    <submittedName>
        <fullName evidence="5 7">Uncharacterized protein</fullName>
    </submittedName>
</protein>
<evidence type="ECO:0000259" key="3">
    <source>
        <dbReference type="Pfam" id="PF18332"/>
    </source>
</evidence>
<dbReference type="InterPro" id="IPR040992">
    <property type="entry name" value="XRN1_D1"/>
</dbReference>
<feature type="domain" description="5'-3' exoribonuclease 1 D1" evidence="3">
    <location>
        <begin position="9"/>
        <end position="197"/>
    </location>
</feature>
<dbReference type="GO" id="GO:0005634">
    <property type="term" value="C:nucleus"/>
    <property type="evidence" value="ECO:0007669"/>
    <property type="project" value="TreeGrafter"/>
</dbReference>
<evidence type="ECO:0000313" key="5">
    <source>
        <dbReference type="EMBL" id="KAF2801589.1"/>
    </source>
</evidence>
<proteinExistence type="predicted"/>
<dbReference type="Gene3D" id="2.30.30.30">
    <property type="match status" value="1"/>
</dbReference>
<dbReference type="PANTHER" id="PTHR12341">
    <property type="entry name" value="5'-&gt;3' EXORIBONUCLEASE"/>
    <property type="match status" value="1"/>
</dbReference>
<dbReference type="EMBL" id="MU003729">
    <property type="protein sequence ID" value="KAF2801589.1"/>
    <property type="molecule type" value="Genomic_DNA"/>
</dbReference>
<dbReference type="GO" id="GO:0016075">
    <property type="term" value="P:rRNA catabolic process"/>
    <property type="evidence" value="ECO:0007669"/>
    <property type="project" value="TreeGrafter"/>
</dbReference>
<organism evidence="5">
    <name type="scientific">Mytilinidion resinicola</name>
    <dbReference type="NCBI Taxonomy" id="574789"/>
    <lineage>
        <taxon>Eukaryota</taxon>
        <taxon>Fungi</taxon>
        <taxon>Dikarya</taxon>
        <taxon>Ascomycota</taxon>
        <taxon>Pezizomycotina</taxon>
        <taxon>Dothideomycetes</taxon>
        <taxon>Pleosporomycetidae</taxon>
        <taxon>Mytilinidiales</taxon>
        <taxon>Mytilinidiaceae</taxon>
        <taxon>Mytilinidion</taxon>
    </lineage>
</organism>
<dbReference type="AlphaFoldDB" id="A0A6A6XYX8"/>
<dbReference type="Gene3D" id="2.30.30.750">
    <property type="match status" value="1"/>
</dbReference>
<gene>
    <name evidence="5 7" type="ORF">BDZ99DRAFT_219638</name>
</gene>
<evidence type="ECO:0000259" key="4">
    <source>
        <dbReference type="Pfam" id="PF18334"/>
    </source>
</evidence>
<dbReference type="Pfam" id="PF18334">
    <property type="entry name" value="XRN1_D2_D3"/>
    <property type="match status" value="1"/>
</dbReference>
<dbReference type="GO" id="GO:0000956">
    <property type="term" value="P:nuclear-transcribed mRNA catabolic process"/>
    <property type="evidence" value="ECO:0007669"/>
    <property type="project" value="TreeGrafter"/>
</dbReference>
<accession>A0A6A6XYX8</accession>
<feature type="compositionally biased region" description="Gly residues" evidence="1">
    <location>
        <begin position="581"/>
        <end position="591"/>
    </location>
</feature>
<sequence length="722" mass="78173">MEGLDVFVGLMEGVNLGAASLAGFPSLKVLPFHGELGFHGVSVFQQESRNESMVVTLLDTDLRGKVTKAQEKLGRSIHIGYPFLQEAKVVKVSDELFDYVLPEQGPPQPVAIPHGPQEISNWKKKADRIENTYSRRLGMVIGDVESLVHVEMLLGLKKTEDGATIKEYGTIPGMETDYATQAIVDEVINEDRRFIEKAALPIEQEFPEGSRAFFLGDYAYGRPLEVISHADGKATVWVLTSKTPEREFGREIAYRSEQTTPYTPSFAVARMLNLNPLVLSKLTSSFSVQSSGLRLNLGLNLKFEAKKLKVLGYSRKGDTGWEYSQKAIDLIAQYMIKFPEFIAGIMRNPKGDIYEDKNFYPEEIAKEKMKEIGAWLKSIESKSFEKVPLEAAQLDSDVVGLIEKAADEALANGPPPEPKKLKGVPRSALLKPSDAEQRVGNQKFYLGDRVVYVQDSGRVPIGQRGTVVGLTRTSRTTLLDIVFDTTFMSGTTLGERCSPFRGSTVPMTSVLNLSEKQVIAWSPAGLAKNPQQAAQPLTMQQPRYGAPLGPGGYGQLVPAANPGPLRGSFRGAVAGHPNGSTRGGGRGGRGGFDNNLNGNSNGTPHTQTLPFNLRGGRGGGFAPRGQAGFVPRGRGGAANGRGFAPVDNTDPLEGVVQNNPNFKPKSYTNAPPPPQLDAPRGGRGRGGPRGDFRGGRGGRGPRGRGRGRLGENQPPQVQQQAQ</sequence>
<dbReference type="InterPro" id="IPR041106">
    <property type="entry name" value="XRN1_D2_D3"/>
</dbReference>
<evidence type="ECO:0000313" key="7">
    <source>
        <dbReference type="RefSeq" id="XP_033568553.1"/>
    </source>
</evidence>
<reference evidence="7" key="2">
    <citation type="submission" date="2020-04" db="EMBL/GenBank/DDBJ databases">
        <authorList>
            <consortium name="NCBI Genome Project"/>
        </authorList>
    </citation>
    <scope>NUCLEOTIDE SEQUENCE</scope>
    <source>
        <strain evidence="7">CBS 304.34</strain>
    </source>
</reference>
<reference evidence="5 7" key="1">
    <citation type="journal article" date="2020" name="Stud. Mycol.">
        <title>101 Dothideomycetes genomes: a test case for predicting lifestyles and emergence of pathogens.</title>
        <authorList>
            <person name="Haridas S."/>
            <person name="Albert R."/>
            <person name="Binder M."/>
            <person name="Bloem J."/>
            <person name="Labutti K."/>
            <person name="Salamov A."/>
            <person name="Andreopoulos B."/>
            <person name="Baker S."/>
            <person name="Barry K."/>
            <person name="Bills G."/>
            <person name="Bluhm B."/>
            <person name="Cannon C."/>
            <person name="Castanera R."/>
            <person name="Culley D."/>
            <person name="Daum C."/>
            <person name="Ezra D."/>
            <person name="Gonzalez J."/>
            <person name="Henrissat B."/>
            <person name="Kuo A."/>
            <person name="Liang C."/>
            <person name="Lipzen A."/>
            <person name="Lutzoni F."/>
            <person name="Magnuson J."/>
            <person name="Mondo S."/>
            <person name="Nolan M."/>
            <person name="Ohm R."/>
            <person name="Pangilinan J."/>
            <person name="Park H.-J."/>
            <person name="Ramirez L."/>
            <person name="Alfaro M."/>
            <person name="Sun H."/>
            <person name="Tritt A."/>
            <person name="Yoshinaga Y."/>
            <person name="Zwiers L.-H."/>
            <person name="Turgeon B."/>
            <person name="Goodwin S."/>
            <person name="Spatafora J."/>
            <person name="Crous P."/>
            <person name="Grigoriev I."/>
        </authorList>
    </citation>
    <scope>NUCLEOTIDE SEQUENCE</scope>
    <source>
        <strain evidence="5 7">CBS 304.34</strain>
    </source>
</reference>
<dbReference type="GeneID" id="54454317"/>
<feature type="compositionally biased region" description="Polar residues" evidence="1">
    <location>
        <begin position="656"/>
        <end position="669"/>
    </location>
</feature>
<feature type="compositionally biased region" description="Low complexity" evidence="1">
    <location>
        <begin position="713"/>
        <end position="722"/>
    </location>
</feature>
<dbReference type="RefSeq" id="XP_033568553.1">
    <property type="nucleotide sequence ID" value="XM_033713424.1"/>
</dbReference>
<evidence type="ECO:0000256" key="1">
    <source>
        <dbReference type="SAM" id="MobiDB-lite"/>
    </source>
</evidence>
<feature type="region of interest" description="Disordered" evidence="1">
    <location>
        <begin position="541"/>
        <end position="722"/>
    </location>
</feature>
<evidence type="ECO:0000259" key="2">
    <source>
        <dbReference type="Pfam" id="PF18129"/>
    </source>
</evidence>
<dbReference type="InterPro" id="IPR047008">
    <property type="entry name" value="XRN1_SH3_sf"/>
</dbReference>
<feature type="compositionally biased region" description="Polar residues" evidence="1">
    <location>
        <begin position="600"/>
        <end position="610"/>
    </location>
</feature>
<dbReference type="InterPro" id="IPR047007">
    <property type="entry name" value="XRN1_D1_sf"/>
</dbReference>
<dbReference type="InterPro" id="IPR027073">
    <property type="entry name" value="5_3_exoribonuclease"/>
</dbReference>
<dbReference type="InterPro" id="IPR041385">
    <property type="entry name" value="SH3_12"/>
</dbReference>
<name>A0A6A6XYX8_9PEZI</name>
<dbReference type="Pfam" id="PF18129">
    <property type="entry name" value="SH3_12"/>
    <property type="match status" value="1"/>
</dbReference>
<keyword evidence="6" id="KW-1185">Reference proteome</keyword>
<feature type="domain" description="5'-3' exoribonuclease 1 SH3-like" evidence="2">
    <location>
        <begin position="442"/>
        <end position="512"/>
    </location>
</feature>
<dbReference type="Gene3D" id="2.170.260.40">
    <property type="match status" value="1"/>
</dbReference>
<dbReference type="GO" id="GO:0004534">
    <property type="term" value="F:5'-3' RNA exonuclease activity"/>
    <property type="evidence" value="ECO:0007669"/>
    <property type="project" value="TreeGrafter"/>
</dbReference>
<evidence type="ECO:0000313" key="6">
    <source>
        <dbReference type="Proteomes" id="UP000504636"/>
    </source>
</evidence>